<gene>
    <name evidence="2" type="ORF">C5O19_06830</name>
</gene>
<dbReference type="InterPro" id="IPR014982">
    <property type="entry name" value="GSCFA"/>
</dbReference>
<protein>
    <recommendedName>
        <fullName evidence="1">GSCFA domain-containing protein</fullName>
    </recommendedName>
</protein>
<proteinExistence type="predicted"/>
<comment type="caution">
    <text evidence="2">The sequence shown here is derived from an EMBL/GenBank/DDBJ whole genome shotgun (WGS) entry which is preliminary data.</text>
</comment>
<evidence type="ECO:0000259" key="1">
    <source>
        <dbReference type="Pfam" id="PF08885"/>
    </source>
</evidence>
<feature type="domain" description="GSCFA" evidence="1">
    <location>
        <begin position="21"/>
        <end position="257"/>
    </location>
</feature>
<evidence type="ECO:0000313" key="3">
    <source>
        <dbReference type="Proteomes" id="UP000239590"/>
    </source>
</evidence>
<dbReference type="AlphaFoldDB" id="A0A2S7INQ2"/>
<dbReference type="Pfam" id="PF08885">
    <property type="entry name" value="GSCFA"/>
    <property type="match status" value="1"/>
</dbReference>
<dbReference type="RefSeq" id="WP_104710789.1">
    <property type="nucleotide sequence ID" value="NZ_PTRA01000001.1"/>
</dbReference>
<evidence type="ECO:0000313" key="2">
    <source>
        <dbReference type="EMBL" id="PQA59361.1"/>
    </source>
</evidence>
<dbReference type="OrthoDB" id="9807687at2"/>
<accession>A0A2S7INQ2</accession>
<keyword evidence="3" id="KW-1185">Reference proteome</keyword>
<dbReference type="Proteomes" id="UP000239590">
    <property type="component" value="Unassembled WGS sequence"/>
</dbReference>
<dbReference type="EMBL" id="PTRA01000001">
    <property type="protein sequence ID" value="PQA59361.1"/>
    <property type="molecule type" value="Genomic_DNA"/>
</dbReference>
<sequence length="330" mass="38080">MHFRTEFSIPPSSWKLGLQSRVVSMGSCFAEVLGKRLQAHKIEGMYQPFGTLFSPLALYRILQYALAKEPVDDRLFLERDGRWLHYDTHSSITAASQQELGVRMQRELDQLAEALRRANLLVLTLGSAWAYRLLEPPRYVANCHKQPARIFDRDLLSVKTICKEFGTVYALLKAVNPGLRVLLTVSPVRHAKDGMMDNSVSKSILRAACHYLVSDYADVMYFPAYELLLDDLRDYRFYASDLVHPSEMAEVYIFEKFQQTYFDASLQQFTKDWEKITKALNHRPFQENSAVHLQFLTKLLTDLERMPVNVSPERAEVSERIQRITQALGH</sequence>
<name>A0A2S7INQ2_9BACT</name>
<organism evidence="2 3">
    <name type="scientific">Siphonobacter curvatus</name>
    <dbReference type="NCBI Taxonomy" id="2094562"/>
    <lineage>
        <taxon>Bacteria</taxon>
        <taxon>Pseudomonadati</taxon>
        <taxon>Bacteroidota</taxon>
        <taxon>Cytophagia</taxon>
        <taxon>Cytophagales</taxon>
        <taxon>Cytophagaceae</taxon>
        <taxon>Siphonobacter</taxon>
    </lineage>
</organism>
<dbReference type="SUPFAM" id="SSF52266">
    <property type="entry name" value="SGNH hydrolase"/>
    <property type="match status" value="1"/>
</dbReference>
<reference evidence="3" key="1">
    <citation type="submission" date="2018-02" db="EMBL/GenBank/DDBJ databases">
        <title>Genome sequencing of Solimonas sp. HR-BB.</title>
        <authorList>
            <person name="Lee Y."/>
            <person name="Jeon C.O."/>
        </authorList>
    </citation>
    <scope>NUCLEOTIDE SEQUENCE [LARGE SCALE GENOMIC DNA]</scope>
    <source>
        <strain evidence="3">HR-U</strain>
    </source>
</reference>